<keyword evidence="4" id="KW-1185">Reference proteome</keyword>
<dbReference type="Pfam" id="PF02625">
    <property type="entry name" value="XdhC_CoxI"/>
    <property type="match status" value="1"/>
</dbReference>
<feature type="domain" description="XdhC Rossmann" evidence="2">
    <location>
        <begin position="176"/>
        <end position="318"/>
    </location>
</feature>
<dbReference type="Pfam" id="PF13478">
    <property type="entry name" value="XdhC_C"/>
    <property type="match status" value="1"/>
</dbReference>
<dbReference type="PATRIC" id="fig|1307839.3.peg.2867"/>
<sequence>MSKFEVHQETNIWSFCRQQILDDNATALLIILETKGSSPGKPGFKMAVSENGELQGSVGGGSAEYAAVERARRILKKNIAKPQLMRQVHSADAEESSGMICAGEQTLAIVPLTKESIAVIEKIERAQDTISNIALHLSPAGIDLVEKQECNKIIVSDLSSEGQWDYTEPQGLTETIYIFGGGHVSVELSKVMRMLGFYIKIFDNRPEISTLHANESAHEKHVIDFANAGSYVHEGEGNYIVIMTVGHMHDLEVLTQMVGKKVTYLGMMGSKSKVSTIHQLLHEKGFNEQEIGSVHMPIGEQIYSHTPKEIAISIAAEIIKIKNQPV</sequence>
<reference evidence="3 4" key="1">
    <citation type="submission" date="2015-11" db="EMBL/GenBank/DDBJ databases">
        <title>Description and complete genome sequence of a novel strain predominating in hypersaline microbial mats and representing a new family of the Bacteriodetes phylum.</title>
        <authorList>
            <person name="Spring S."/>
            <person name="Bunk B."/>
            <person name="Sproer C."/>
            <person name="Klenk H.-P."/>
        </authorList>
    </citation>
    <scope>NUCLEOTIDE SEQUENCE [LARGE SCALE GENOMIC DNA]</scope>
    <source>
        <strain evidence="3 4">L21-Spi-D4</strain>
    </source>
</reference>
<dbReference type="KEGG" id="blq:L21SP5_02730"/>
<accession>A0A0S2I226</accession>
<dbReference type="STRING" id="1307839.L21SP5_02730"/>
<dbReference type="AlphaFoldDB" id="A0A0S2I226"/>
<dbReference type="PANTHER" id="PTHR30388:SF6">
    <property type="entry name" value="XANTHINE DEHYDROGENASE SUBUNIT A-RELATED"/>
    <property type="match status" value="1"/>
</dbReference>
<dbReference type="OrthoDB" id="9773039at2"/>
<dbReference type="Proteomes" id="UP000064893">
    <property type="component" value="Chromosome"/>
</dbReference>
<evidence type="ECO:0000259" key="2">
    <source>
        <dbReference type="Pfam" id="PF13478"/>
    </source>
</evidence>
<dbReference type="RefSeq" id="WP_057953734.1">
    <property type="nucleotide sequence ID" value="NZ_CP013118.1"/>
</dbReference>
<dbReference type="InterPro" id="IPR027051">
    <property type="entry name" value="XdhC_Rossmann_dom"/>
</dbReference>
<dbReference type="PANTHER" id="PTHR30388">
    <property type="entry name" value="ALDEHYDE OXIDOREDUCTASE MOLYBDENUM COFACTOR ASSEMBLY PROTEIN"/>
    <property type="match status" value="1"/>
</dbReference>
<evidence type="ECO:0000259" key="1">
    <source>
        <dbReference type="Pfam" id="PF02625"/>
    </source>
</evidence>
<evidence type="ECO:0000313" key="4">
    <source>
        <dbReference type="Proteomes" id="UP000064893"/>
    </source>
</evidence>
<dbReference type="EMBL" id="CP013118">
    <property type="protein sequence ID" value="ALO16353.1"/>
    <property type="molecule type" value="Genomic_DNA"/>
</dbReference>
<dbReference type="InterPro" id="IPR052698">
    <property type="entry name" value="MoCofactor_Util/Proc"/>
</dbReference>
<dbReference type="InterPro" id="IPR003777">
    <property type="entry name" value="XdhC_CoxI"/>
</dbReference>
<feature type="domain" description="XdhC- CoxI" evidence="1">
    <location>
        <begin position="24"/>
        <end position="78"/>
    </location>
</feature>
<evidence type="ECO:0000313" key="3">
    <source>
        <dbReference type="EMBL" id="ALO16353.1"/>
    </source>
</evidence>
<gene>
    <name evidence="3" type="ORF">L21SP5_02730</name>
</gene>
<protein>
    <submittedName>
        <fullName evidence="3">Xanthine dehydrogenase accessory protein XdhC</fullName>
    </submittedName>
</protein>
<name>A0A0S2I226_9BACT</name>
<proteinExistence type="predicted"/>
<organism evidence="3 4">
    <name type="scientific">Salinivirga cyanobacteriivorans</name>
    <dbReference type="NCBI Taxonomy" id="1307839"/>
    <lineage>
        <taxon>Bacteria</taxon>
        <taxon>Pseudomonadati</taxon>
        <taxon>Bacteroidota</taxon>
        <taxon>Bacteroidia</taxon>
        <taxon>Bacteroidales</taxon>
        <taxon>Salinivirgaceae</taxon>
        <taxon>Salinivirga</taxon>
    </lineage>
</organism>
<dbReference type="Gene3D" id="3.40.50.720">
    <property type="entry name" value="NAD(P)-binding Rossmann-like Domain"/>
    <property type="match status" value="1"/>
</dbReference>